<reference evidence="8" key="1">
    <citation type="journal article" date="2019" name="Int. J. Syst. Evol. Microbiol.">
        <title>The Global Catalogue of Microorganisms (GCM) 10K type strain sequencing project: providing services to taxonomists for standard genome sequencing and annotation.</title>
        <authorList>
            <consortium name="The Broad Institute Genomics Platform"/>
            <consortium name="The Broad Institute Genome Sequencing Center for Infectious Disease"/>
            <person name="Wu L."/>
            <person name="Ma J."/>
        </authorList>
    </citation>
    <scope>NUCLEOTIDE SEQUENCE [LARGE SCALE GENOMIC DNA]</scope>
    <source>
        <strain evidence="8">JCM 4594</strain>
    </source>
</reference>
<dbReference type="EMBL" id="BMUU01000001">
    <property type="protein sequence ID" value="GGY15087.1"/>
    <property type="molecule type" value="Genomic_DNA"/>
</dbReference>
<evidence type="ECO:0000256" key="1">
    <source>
        <dbReference type="ARBA" id="ARBA00001946"/>
    </source>
</evidence>
<dbReference type="Gene3D" id="3.90.79.10">
    <property type="entry name" value="Nucleoside Triphosphate Pyrophosphohydrolase"/>
    <property type="match status" value="1"/>
</dbReference>
<dbReference type="PROSITE" id="PS51462">
    <property type="entry name" value="NUDIX"/>
    <property type="match status" value="1"/>
</dbReference>
<comment type="caution">
    <text evidence="7">The sequence shown here is derived from an EMBL/GenBank/DDBJ whole genome shotgun (WGS) entry which is preliminary data.</text>
</comment>
<dbReference type="Pfam" id="PF00293">
    <property type="entry name" value="NUDIX"/>
    <property type="match status" value="1"/>
</dbReference>
<evidence type="ECO:0000313" key="7">
    <source>
        <dbReference type="EMBL" id="GGY15087.1"/>
    </source>
</evidence>
<dbReference type="CDD" id="cd04685">
    <property type="entry name" value="NUDIX_Hydrolase"/>
    <property type="match status" value="1"/>
</dbReference>
<evidence type="ECO:0000256" key="2">
    <source>
        <dbReference type="ARBA" id="ARBA00005582"/>
    </source>
</evidence>
<dbReference type="InterPro" id="IPR020084">
    <property type="entry name" value="NUDIX_hydrolase_CS"/>
</dbReference>
<evidence type="ECO:0000256" key="5">
    <source>
        <dbReference type="RuleBase" id="RU003476"/>
    </source>
</evidence>
<dbReference type="Proteomes" id="UP000600946">
    <property type="component" value="Unassembled WGS sequence"/>
</dbReference>
<evidence type="ECO:0000256" key="3">
    <source>
        <dbReference type="ARBA" id="ARBA00022801"/>
    </source>
</evidence>
<dbReference type="InterPro" id="IPR020476">
    <property type="entry name" value="Nudix_hydrolase"/>
</dbReference>
<feature type="domain" description="Nudix hydrolase" evidence="6">
    <location>
        <begin position="2"/>
        <end position="150"/>
    </location>
</feature>
<gene>
    <name evidence="7" type="ORF">GCM10010326_03340</name>
</gene>
<keyword evidence="3 5" id="KW-0378">Hydrolase</keyword>
<dbReference type="SUPFAM" id="SSF55811">
    <property type="entry name" value="Nudix"/>
    <property type="match status" value="1"/>
</dbReference>
<evidence type="ECO:0000259" key="6">
    <source>
        <dbReference type="PROSITE" id="PS51462"/>
    </source>
</evidence>
<name>A0ABQ2ZIH4_9ACTN</name>
<dbReference type="PROSITE" id="PS00893">
    <property type="entry name" value="NUDIX_BOX"/>
    <property type="match status" value="1"/>
</dbReference>
<keyword evidence="8" id="KW-1185">Reference proteome</keyword>
<comment type="cofactor">
    <cofactor evidence="1">
        <name>Mg(2+)</name>
        <dbReference type="ChEBI" id="CHEBI:18420"/>
    </cofactor>
</comment>
<dbReference type="InterPro" id="IPR015797">
    <property type="entry name" value="NUDIX_hydrolase-like_dom_sf"/>
</dbReference>
<evidence type="ECO:0000256" key="4">
    <source>
        <dbReference type="ARBA" id="ARBA00022842"/>
    </source>
</evidence>
<dbReference type="PANTHER" id="PTHR43046">
    <property type="entry name" value="GDP-MANNOSE MANNOSYL HYDROLASE"/>
    <property type="match status" value="1"/>
</dbReference>
<dbReference type="GeneID" id="96288370"/>
<dbReference type="PRINTS" id="PR00502">
    <property type="entry name" value="NUDIXFAMILY"/>
</dbReference>
<dbReference type="PANTHER" id="PTHR43046:SF12">
    <property type="entry name" value="GDP-MANNOSE MANNOSYL HYDROLASE"/>
    <property type="match status" value="1"/>
</dbReference>
<evidence type="ECO:0000313" key="8">
    <source>
        <dbReference type="Proteomes" id="UP000600946"/>
    </source>
</evidence>
<dbReference type="InterPro" id="IPR000086">
    <property type="entry name" value="NUDIX_hydrolase_dom"/>
</dbReference>
<dbReference type="RefSeq" id="WP_190025914.1">
    <property type="nucleotide sequence ID" value="NZ_BMUU01000001.1"/>
</dbReference>
<keyword evidence="4" id="KW-0460">Magnesium</keyword>
<proteinExistence type="inferred from homology"/>
<protein>
    <submittedName>
        <fullName evidence="7">DNA mismatch repair protein MutT</fullName>
    </submittedName>
</protein>
<comment type="similarity">
    <text evidence="2 5">Belongs to the Nudix hydrolase family.</text>
</comment>
<sequence>MRVRRSARGLVLNDRDEVLLLRAEDSVPVDPAHPHLLHYWVTPGGGVHDGESVEAALARELHEETGLTKVAIGAELWLRELELNLPKHGRVRSHERYFLCHSEETETSRAFLTENERGVIKETRWWPLEELAASAEVVRPPGFIALVRSVLADGPPPAPLRIS</sequence>
<accession>A0ABQ2ZIH4</accession>
<organism evidence="7 8">
    <name type="scientific">Streptomyces xanthochromogenes</name>
    <dbReference type="NCBI Taxonomy" id="67384"/>
    <lineage>
        <taxon>Bacteria</taxon>
        <taxon>Bacillati</taxon>
        <taxon>Actinomycetota</taxon>
        <taxon>Actinomycetes</taxon>
        <taxon>Kitasatosporales</taxon>
        <taxon>Streptomycetaceae</taxon>
        <taxon>Streptomyces</taxon>
    </lineage>
</organism>